<evidence type="ECO:0000313" key="2">
    <source>
        <dbReference type="Proteomes" id="UP000192445"/>
    </source>
</evidence>
<dbReference type="KEGG" id="svu:B1H20_00135"/>
<dbReference type="EMBL" id="CP020570">
    <property type="protein sequence ID" value="ARF59967.1"/>
    <property type="molecule type" value="Genomic_DNA"/>
</dbReference>
<name>A0A1V0U4B5_STRVN</name>
<proteinExistence type="predicted"/>
<dbReference type="RefSeq" id="WP_030293796.1">
    <property type="nucleotide sequence ID" value="NZ_CP020570.1"/>
</dbReference>
<evidence type="ECO:0000313" key="1">
    <source>
        <dbReference type="EMBL" id="ARF59967.1"/>
    </source>
</evidence>
<protein>
    <submittedName>
        <fullName evidence="1">Uncharacterized protein</fullName>
    </submittedName>
</protein>
<sequence length="157" mass="17384">MTHHVIPDHAALLTPAVVLEFSDDLRSADVGPPQGFLAARLGEIARAQPEGTDARWAAEHLARTIDADCRDLDDALVSWDAELTEGDIKQVGLVQTLRQSLPTDWNRLVETAQCFASHPDHLPRWHRLRYSCAEHAEFVEQTLGDVSDGHLLHQNGA</sequence>
<dbReference type="AlphaFoldDB" id="A0A1V0U4B5"/>
<dbReference type="Proteomes" id="UP000192445">
    <property type="component" value="Chromosome"/>
</dbReference>
<accession>A0A1V0U4B5</accession>
<gene>
    <name evidence="1" type="ORF">B1H20_00135</name>
</gene>
<reference evidence="1 2" key="1">
    <citation type="submission" date="2017-03" db="EMBL/GenBank/DDBJ databases">
        <title>Complete Genome Sequence of a natural compounds producer, Streptomyces violaceus S21.</title>
        <authorList>
            <person name="Zhong C."/>
            <person name="Zhao Z."/>
            <person name="Fu J."/>
            <person name="Zong G."/>
            <person name="Qin R."/>
            <person name="Cao G."/>
        </authorList>
    </citation>
    <scope>NUCLEOTIDE SEQUENCE [LARGE SCALE GENOMIC DNA]</scope>
    <source>
        <strain evidence="1 2">S21</strain>
    </source>
</reference>
<dbReference type="OrthoDB" id="4277998at2"/>
<organism evidence="1 2">
    <name type="scientific">Streptomyces violaceoruber</name>
    <dbReference type="NCBI Taxonomy" id="1935"/>
    <lineage>
        <taxon>Bacteria</taxon>
        <taxon>Bacillati</taxon>
        <taxon>Actinomycetota</taxon>
        <taxon>Actinomycetes</taxon>
        <taxon>Kitasatosporales</taxon>
        <taxon>Streptomycetaceae</taxon>
        <taxon>Streptomyces</taxon>
        <taxon>Streptomyces violaceoruber group</taxon>
    </lineage>
</organism>